<feature type="compositionally biased region" description="Basic and acidic residues" evidence="3">
    <location>
        <begin position="51"/>
        <end position="69"/>
    </location>
</feature>
<feature type="compositionally biased region" description="Basic and acidic residues" evidence="3">
    <location>
        <begin position="124"/>
        <end position="134"/>
    </location>
</feature>
<name>A0A5C3MXZ8_9AGAM</name>
<dbReference type="GO" id="GO:0061499">
    <property type="term" value="C:outer plaque of mitotic spindle pole body"/>
    <property type="evidence" value="ECO:0007669"/>
    <property type="project" value="TreeGrafter"/>
</dbReference>
<feature type="region of interest" description="Disordered" evidence="3">
    <location>
        <begin position="621"/>
        <end position="726"/>
    </location>
</feature>
<dbReference type="PROSITE" id="PS51450">
    <property type="entry name" value="LRR"/>
    <property type="match status" value="1"/>
</dbReference>
<feature type="compositionally biased region" description="Acidic residues" evidence="3">
    <location>
        <begin position="705"/>
        <end position="715"/>
    </location>
</feature>
<accession>A0A5C3MXZ8</accession>
<dbReference type="GO" id="GO:0035591">
    <property type="term" value="F:signaling adaptor activity"/>
    <property type="evidence" value="ECO:0007669"/>
    <property type="project" value="TreeGrafter"/>
</dbReference>
<dbReference type="SUPFAM" id="SSF52058">
    <property type="entry name" value="L domain-like"/>
    <property type="match status" value="1"/>
</dbReference>
<feature type="compositionally biased region" description="Basic and acidic residues" evidence="3">
    <location>
        <begin position="143"/>
        <end position="155"/>
    </location>
</feature>
<feature type="region of interest" description="Disordered" evidence="3">
    <location>
        <begin position="432"/>
        <end position="498"/>
    </location>
</feature>
<organism evidence="4 5">
    <name type="scientific">Heliocybe sulcata</name>
    <dbReference type="NCBI Taxonomy" id="5364"/>
    <lineage>
        <taxon>Eukaryota</taxon>
        <taxon>Fungi</taxon>
        <taxon>Dikarya</taxon>
        <taxon>Basidiomycota</taxon>
        <taxon>Agaricomycotina</taxon>
        <taxon>Agaricomycetes</taxon>
        <taxon>Gloeophyllales</taxon>
        <taxon>Gloeophyllaceae</taxon>
        <taxon>Heliocybe</taxon>
    </lineage>
</organism>
<dbReference type="InterPro" id="IPR032675">
    <property type="entry name" value="LRR_dom_sf"/>
</dbReference>
<feature type="compositionally biased region" description="Polar residues" evidence="3">
    <location>
        <begin position="442"/>
        <end position="456"/>
    </location>
</feature>
<proteinExistence type="predicted"/>
<dbReference type="EMBL" id="ML213518">
    <property type="protein sequence ID" value="TFK48628.1"/>
    <property type="molecule type" value="Genomic_DNA"/>
</dbReference>
<feature type="compositionally biased region" description="Low complexity" evidence="3">
    <location>
        <begin position="250"/>
        <end position="264"/>
    </location>
</feature>
<feature type="compositionally biased region" description="Basic and acidic residues" evidence="3">
    <location>
        <begin position="621"/>
        <end position="649"/>
    </location>
</feature>
<keyword evidence="1" id="KW-0433">Leucine-rich repeat</keyword>
<dbReference type="AlphaFoldDB" id="A0A5C3MXZ8"/>
<evidence type="ECO:0000256" key="3">
    <source>
        <dbReference type="SAM" id="MobiDB-lite"/>
    </source>
</evidence>
<dbReference type="STRING" id="5364.A0A5C3MXZ8"/>
<dbReference type="Gene3D" id="3.80.10.10">
    <property type="entry name" value="Ribonuclease Inhibitor"/>
    <property type="match status" value="1"/>
</dbReference>
<dbReference type="InterPro" id="IPR052574">
    <property type="entry name" value="CDIRP"/>
</dbReference>
<dbReference type="OrthoDB" id="7451790at2759"/>
<dbReference type="PANTHER" id="PTHR47566:SF1">
    <property type="entry name" value="PROTEIN NUD1"/>
    <property type="match status" value="1"/>
</dbReference>
<evidence type="ECO:0000256" key="2">
    <source>
        <dbReference type="ARBA" id="ARBA00022737"/>
    </source>
</evidence>
<feature type="compositionally biased region" description="Basic and acidic residues" evidence="3">
    <location>
        <begin position="463"/>
        <end position="476"/>
    </location>
</feature>
<feature type="region of interest" description="Disordered" evidence="3">
    <location>
        <begin position="557"/>
        <end position="592"/>
    </location>
</feature>
<dbReference type="GO" id="GO:1902412">
    <property type="term" value="P:regulation of mitotic cytokinesis"/>
    <property type="evidence" value="ECO:0007669"/>
    <property type="project" value="TreeGrafter"/>
</dbReference>
<evidence type="ECO:0000313" key="4">
    <source>
        <dbReference type="EMBL" id="TFK48628.1"/>
    </source>
</evidence>
<dbReference type="InterPro" id="IPR001611">
    <property type="entry name" value="Leu-rich_rpt"/>
</dbReference>
<feature type="region of interest" description="Disordered" evidence="3">
    <location>
        <begin position="360"/>
        <end position="383"/>
    </location>
</feature>
<feature type="compositionally biased region" description="Acidic residues" evidence="3">
    <location>
        <begin position="672"/>
        <end position="683"/>
    </location>
</feature>
<feature type="compositionally biased region" description="Polar residues" evidence="3">
    <location>
        <begin position="896"/>
        <end position="909"/>
    </location>
</feature>
<keyword evidence="5" id="KW-1185">Reference proteome</keyword>
<feature type="region of interest" description="Disordered" evidence="3">
    <location>
        <begin position="103"/>
        <end position="163"/>
    </location>
</feature>
<evidence type="ECO:0008006" key="6">
    <source>
        <dbReference type="Google" id="ProtNLM"/>
    </source>
</evidence>
<dbReference type="GO" id="GO:0031028">
    <property type="term" value="P:septation initiation signaling"/>
    <property type="evidence" value="ECO:0007669"/>
    <property type="project" value="TreeGrafter"/>
</dbReference>
<feature type="region of interest" description="Disordered" evidence="3">
    <location>
        <begin position="785"/>
        <end position="924"/>
    </location>
</feature>
<reference evidence="4 5" key="1">
    <citation type="journal article" date="2019" name="Nat. Ecol. Evol.">
        <title>Megaphylogeny resolves global patterns of mushroom evolution.</title>
        <authorList>
            <person name="Varga T."/>
            <person name="Krizsan K."/>
            <person name="Foldi C."/>
            <person name="Dima B."/>
            <person name="Sanchez-Garcia M."/>
            <person name="Sanchez-Ramirez S."/>
            <person name="Szollosi G.J."/>
            <person name="Szarkandi J.G."/>
            <person name="Papp V."/>
            <person name="Albert L."/>
            <person name="Andreopoulos W."/>
            <person name="Angelini C."/>
            <person name="Antonin V."/>
            <person name="Barry K.W."/>
            <person name="Bougher N.L."/>
            <person name="Buchanan P."/>
            <person name="Buyck B."/>
            <person name="Bense V."/>
            <person name="Catcheside P."/>
            <person name="Chovatia M."/>
            <person name="Cooper J."/>
            <person name="Damon W."/>
            <person name="Desjardin D."/>
            <person name="Finy P."/>
            <person name="Geml J."/>
            <person name="Haridas S."/>
            <person name="Hughes K."/>
            <person name="Justo A."/>
            <person name="Karasinski D."/>
            <person name="Kautmanova I."/>
            <person name="Kiss B."/>
            <person name="Kocsube S."/>
            <person name="Kotiranta H."/>
            <person name="LaButti K.M."/>
            <person name="Lechner B.E."/>
            <person name="Liimatainen K."/>
            <person name="Lipzen A."/>
            <person name="Lukacs Z."/>
            <person name="Mihaltcheva S."/>
            <person name="Morgado L.N."/>
            <person name="Niskanen T."/>
            <person name="Noordeloos M.E."/>
            <person name="Ohm R.A."/>
            <person name="Ortiz-Santana B."/>
            <person name="Ovrebo C."/>
            <person name="Racz N."/>
            <person name="Riley R."/>
            <person name="Savchenko A."/>
            <person name="Shiryaev A."/>
            <person name="Soop K."/>
            <person name="Spirin V."/>
            <person name="Szebenyi C."/>
            <person name="Tomsovsky M."/>
            <person name="Tulloss R.E."/>
            <person name="Uehling J."/>
            <person name="Grigoriev I.V."/>
            <person name="Vagvolgyi C."/>
            <person name="Papp T."/>
            <person name="Martin F.M."/>
            <person name="Miettinen O."/>
            <person name="Hibbett D.S."/>
            <person name="Nagy L.G."/>
        </authorList>
    </citation>
    <scope>NUCLEOTIDE SEQUENCE [LARGE SCALE GENOMIC DNA]</scope>
    <source>
        <strain evidence="4 5">OMC1185</strain>
    </source>
</reference>
<feature type="compositionally biased region" description="Low complexity" evidence="3">
    <location>
        <begin position="432"/>
        <end position="441"/>
    </location>
</feature>
<evidence type="ECO:0000313" key="5">
    <source>
        <dbReference type="Proteomes" id="UP000305948"/>
    </source>
</evidence>
<dbReference type="Proteomes" id="UP000305948">
    <property type="component" value="Unassembled WGS sequence"/>
</dbReference>
<feature type="compositionally biased region" description="Acidic residues" evidence="3">
    <location>
        <begin position="16"/>
        <end position="28"/>
    </location>
</feature>
<feature type="region of interest" description="Disordered" evidence="3">
    <location>
        <begin position="249"/>
        <end position="307"/>
    </location>
</feature>
<feature type="compositionally biased region" description="Low complexity" evidence="3">
    <location>
        <begin position="913"/>
        <end position="924"/>
    </location>
</feature>
<dbReference type="PANTHER" id="PTHR47566">
    <property type="match status" value="1"/>
</dbReference>
<keyword evidence="2" id="KW-0677">Repeat</keyword>
<feature type="region of interest" description="Disordered" evidence="3">
    <location>
        <begin position="1"/>
        <end position="69"/>
    </location>
</feature>
<feature type="compositionally biased region" description="Basic residues" evidence="3">
    <location>
        <begin position="477"/>
        <end position="487"/>
    </location>
</feature>
<evidence type="ECO:0000256" key="1">
    <source>
        <dbReference type="ARBA" id="ARBA00022614"/>
    </source>
</evidence>
<protein>
    <recommendedName>
        <fullName evidence="6">L domain-like protein</fullName>
    </recommendedName>
</protein>
<gene>
    <name evidence="4" type="ORF">OE88DRAFT_1663703</name>
</gene>
<sequence length="1098" mass="119138">MATTRTIRRPAWQTEELAEEWVEPDDNASDAAPSVLSLGSPVGFGDDDREVEGNEEKREVERRPAGTFLVREDVPATPLLAKTPGHNKNAIKDFFTPLPLEQMFQPVSSPPVDSNYAYQPGATHHLDPLQRDESSASGSDTDGSEHRDSMAEHHPNHPPQCEFTFSVPRRSILSSSTPHPQGLLDLARRGLLPATDPRLRLFHFQYDTFTRDHLSQLVDSIAANTPSGSSGGEPSPAVNGTFARMATQLSRVSEASSSSSPSRLRSIKRIKLSPPTEYGDGDGAGAKFRRPRSRSRRDYNRESKSVMQQIKQARHFSKVFTRPDELSPLSGIIESQRDGVVAERSSQQAIPSVTTALLKVSKGNGGEQPPGGVDTNPQKSNPSFLDYRMQAVDLMAQIRTDVQEQGRLFSGDTMVSHVAAALSHSAARQSLSSSQRTALAQTQAHSKGSSAEQTEPVQIRSPARKDHLSSSTDARRSLKNRSPRKLCRVGSDGSLPGKPPFEVPAVAVFTAFPASNGANPAPFPISDGFLAPTHIAGYPSSSLRLRVSEDLNRLVSSSTASGTTLTAGSSAGSYSKHAGPPHMTRIAPEDMPALPDRVGKMVFDKELMKWVKDTAKATSFHADDPQARDQTSEDPFRDIESLKDEDSSRSRRSRRLSAQSQRTSEMSRITEVEESELEDEEERELASFSMGDHPSRVVPAMADGTDSEGEDEGYDEAIASGEESEEEVADVVEMSAAMSIDDLAPSSSILPQVVAPSAKPRVTPAKVHASPRGRKFTPYVFGTPVFPSRPSSSLAPTPLRSALKSGGATPNKTPANHPAWRRRSVSFSDGKREGQIRGLSKNSGTLSAPEADGSNAMSPRTRRIAKMMAQLEGTSYEEESPSKVTARPPAEEIQPFSLQATPANSTSASADGRNSSRSASVRSTKSFQKGNATFLTECSFGVAHDRLVQVITDVQPFEPHWEQLGAIDLSNKNLDSVARLKEFLPRLDSLCLDRNQVSYLSGIPSTVRSLSAASNVLTSVTSFNHLRNLENLDISGNDVDSLRQLECLRHLRELRADGNKVASVDGLEKLDGLVKLSLEGNAIGDVQLEKCRWYVTSS</sequence>
<feature type="compositionally biased region" description="Low complexity" evidence="3">
    <location>
        <begin position="557"/>
        <end position="575"/>
    </location>
</feature>